<feature type="chain" id="PRO_5034035035" description="GmrSD restriction endonucleases C-terminal domain-containing protein" evidence="2">
    <location>
        <begin position="16"/>
        <end position="477"/>
    </location>
</feature>
<dbReference type="GeneID" id="67030689"/>
<dbReference type="PANTHER" id="PTHR24094">
    <property type="entry name" value="SECRETED PROTEIN"/>
    <property type="match status" value="1"/>
</dbReference>
<dbReference type="EMBL" id="CP059667">
    <property type="protein sequence ID" value="QRW23374.1"/>
    <property type="molecule type" value="Genomic_DNA"/>
</dbReference>
<evidence type="ECO:0000256" key="2">
    <source>
        <dbReference type="SAM" id="SignalP"/>
    </source>
</evidence>
<reference evidence="4" key="1">
    <citation type="submission" date="2020-05" db="EMBL/GenBank/DDBJ databases">
        <title>Evolutionary and genomic comparisons of hybrid uninucleate and nonhybrid Rhizoctonia fungi.</title>
        <authorList>
            <person name="Li C."/>
            <person name="Chen X."/>
        </authorList>
    </citation>
    <scope>NUCLEOTIDE SEQUENCE</scope>
    <source>
        <strain evidence="4">AG-1 IA</strain>
    </source>
</reference>
<keyword evidence="2" id="KW-0732">Signal</keyword>
<dbReference type="RefSeq" id="XP_043183611.1">
    <property type="nucleotide sequence ID" value="XM_043328226.1"/>
</dbReference>
<dbReference type="Proteomes" id="UP000650533">
    <property type="component" value="Chromosome 10"/>
</dbReference>
<feature type="region of interest" description="Disordered" evidence="1">
    <location>
        <begin position="452"/>
        <end position="477"/>
    </location>
</feature>
<name>A0A8H8P0N1_9AGAM</name>
<gene>
    <name evidence="4" type="ORF">RhiXN_08410</name>
</gene>
<sequence>MRFIYLIVLATLASASPFSVNRTVERREFIPEPTDAVIVRHKYSSLYFLFQTNVKFNSERKQFGQWITIDGKCDTRKAILKRDAIDDVILDSDCGIVSGSWRSDYDGKLILDRHARGMDIDHIVPLKEAWVSGAYNWTAERRIEFANDLIRPQLLAVSAQSNRMKGGRDPSKWMPSFREFLAEMRSVYLISLAVLATASPLGIDPTIERRGSLPTPVSVATAKEYLSELKVAEPVLDPPYKRSGFKHWITIEGRCDTRETGRNLKLLSIQNASPRQDFGLVTDYDGRSFTSATSLDIDHIVPLKEGWQAGAYNWTAKRREEFANDLIRPQLVAVSASSNRMKADKDPSRWMPSNEAYHCTYIRAWIQFEGFKKPEKRLVDVPLPTYAHSLTHSFSPRVRSSRLSLGLSSPPPTHPTRLDAKMRFAYLIALAAVASAYPLNSDSALAEVAVVKRQPTPTPPKDSGKDTPTSPSWRVKV</sequence>
<proteinExistence type="predicted"/>
<feature type="signal peptide" evidence="2">
    <location>
        <begin position="1"/>
        <end position="15"/>
    </location>
</feature>
<dbReference type="AlphaFoldDB" id="A0A8H8P0N1"/>
<evidence type="ECO:0000313" key="4">
    <source>
        <dbReference type="EMBL" id="QRW23374.1"/>
    </source>
</evidence>
<dbReference type="InterPro" id="IPR011089">
    <property type="entry name" value="GmrSD_C"/>
</dbReference>
<feature type="domain" description="GmrSD restriction endonucleases C-terminal" evidence="3">
    <location>
        <begin position="290"/>
        <end position="367"/>
    </location>
</feature>
<dbReference type="KEGG" id="rsx:RhiXN_08410"/>
<evidence type="ECO:0000256" key="1">
    <source>
        <dbReference type="SAM" id="MobiDB-lite"/>
    </source>
</evidence>
<dbReference type="Pfam" id="PF07510">
    <property type="entry name" value="GmrSD_C"/>
    <property type="match status" value="2"/>
</dbReference>
<feature type="compositionally biased region" description="Polar residues" evidence="1">
    <location>
        <begin position="466"/>
        <end position="477"/>
    </location>
</feature>
<protein>
    <recommendedName>
        <fullName evidence="3">GmrSD restriction endonucleases C-terminal domain-containing protein</fullName>
    </recommendedName>
</protein>
<feature type="domain" description="GmrSD restriction endonucleases C-terminal" evidence="3">
    <location>
        <begin position="80"/>
        <end position="162"/>
    </location>
</feature>
<evidence type="ECO:0000259" key="3">
    <source>
        <dbReference type="Pfam" id="PF07510"/>
    </source>
</evidence>
<accession>A0A8H8P0N1</accession>
<organism evidence="4 5">
    <name type="scientific">Rhizoctonia solani</name>
    <dbReference type="NCBI Taxonomy" id="456999"/>
    <lineage>
        <taxon>Eukaryota</taxon>
        <taxon>Fungi</taxon>
        <taxon>Dikarya</taxon>
        <taxon>Basidiomycota</taxon>
        <taxon>Agaricomycotina</taxon>
        <taxon>Agaricomycetes</taxon>
        <taxon>Cantharellales</taxon>
        <taxon>Ceratobasidiaceae</taxon>
        <taxon>Rhizoctonia</taxon>
    </lineage>
</organism>
<dbReference type="PANTHER" id="PTHR24094:SF15">
    <property type="entry name" value="AMP-DEPENDENT SYNTHETASE_LIGASE DOMAIN-CONTAINING PROTEIN-RELATED"/>
    <property type="match status" value="1"/>
</dbReference>
<evidence type="ECO:0000313" key="5">
    <source>
        <dbReference type="Proteomes" id="UP000650533"/>
    </source>
</evidence>